<sequence length="128" mass="13372">MEYMLILAADAEANAKMSVPGQPGFEEQIAGWVAFNKSLIADGSFIAGGRLQGVETATTVTFSDGATSLTDGPFAETKELFGGYYVIRADDLDAALAVAKRVPFVDGVVEVRPLLARTADDGAISPSV</sequence>
<proteinExistence type="inferred from homology"/>
<dbReference type="Proteomes" id="UP001157034">
    <property type="component" value="Unassembled WGS sequence"/>
</dbReference>
<accession>A0ABQ6K7T6</accession>
<evidence type="ECO:0000259" key="2">
    <source>
        <dbReference type="Pfam" id="PF03795"/>
    </source>
</evidence>
<comment type="caution">
    <text evidence="3">The sequence shown here is derived from an EMBL/GenBank/DDBJ whole genome shotgun (WGS) entry which is preliminary data.</text>
</comment>
<reference evidence="4" key="1">
    <citation type="journal article" date="2019" name="Int. J. Syst. Evol. Microbiol.">
        <title>The Global Catalogue of Microorganisms (GCM) 10K type strain sequencing project: providing services to taxonomists for standard genome sequencing and annotation.</title>
        <authorList>
            <consortium name="The Broad Institute Genomics Platform"/>
            <consortium name="The Broad Institute Genome Sequencing Center for Infectious Disease"/>
            <person name="Wu L."/>
            <person name="Ma J."/>
        </authorList>
    </citation>
    <scope>NUCLEOTIDE SEQUENCE [LARGE SCALE GENOMIC DNA]</scope>
    <source>
        <strain evidence="4">NBRC 108894</strain>
    </source>
</reference>
<dbReference type="Pfam" id="PF03795">
    <property type="entry name" value="YCII"/>
    <property type="match status" value="1"/>
</dbReference>
<dbReference type="SUPFAM" id="SSF54909">
    <property type="entry name" value="Dimeric alpha+beta barrel"/>
    <property type="match status" value="1"/>
</dbReference>
<keyword evidence="4" id="KW-1185">Reference proteome</keyword>
<dbReference type="PANTHER" id="PTHR35174:SF3">
    <property type="entry name" value="BLL7171 PROTEIN"/>
    <property type="match status" value="1"/>
</dbReference>
<evidence type="ECO:0000313" key="3">
    <source>
        <dbReference type="EMBL" id="GMA96720.1"/>
    </source>
</evidence>
<evidence type="ECO:0000256" key="1">
    <source>
        <dbReference type="ARBA" id="ARBA00007689"/>
    </source>
</evidence>
<organism evidence="3 4">
    <name type="scientific">Pseudolysinimonas kribbensis</name>
    <dbReference type="NCBI Taxonomy" id="433641"/>
    <lineage>
        <taxon>Bacteria</taxon>
        <taxon>Bacillati</taxon>
        <taxon>Actinomycetota</taxon>
        <taxon>Actinomycetes</taxon>
        <taxon>Micrococcales</taxon>
        <taxon>Microbacteriaceae</taxon>
        <taxon>Pseudolysinimonas</taxon>
    </lineage>
</organism>
<feature type="domain" description="YCII-related" evidence="2">
    <location>
        <begin position="15"/>
        <end position="114"/>
    </location>
</feature>
<dbReference type="InterPro" id="IPR011008">
    <property type="entry name" value="Dimeric_a/b-barrel"/>
</dbReference>
<evidence type="ECO:0000313" key="4">
    <source>
        <dbReference type="Proteomes" id="UP001157034"/>
    </source>
</evidence>
<name>A0ABQ6K7T6_9MICO</name>
<dbReference type="RefSeq" id="WP_284255242.1">
    <property type="nucleotide sequence ID" value="NZ_BAAAQO010000004.1"/>
</dbReference>
<dbReference type="Gene3D" id="3.30.70.1060">
    <property type="entry name" value="Dimeric alpha+beta barrel"/>
    <property type="match status" value="1"/>
</dbReference>
<dbReference type="InterPro" id="IPR005545">
    <property type="entry name" value="YCII"/>
</dbReference>
<protein>
    <recommendedName>
        <fullName evidence="2">YCII-related domain-containing protein</fullName>
    </recommendedName>
</protein>
<gene>
    <name evidence="3" type="ORF">GCM10025881_35440</name>
</gene>
<dbReference type="PANTHER" id="PTHR35174">
    <property type="entry name" value="BLL7171 PROTEIN-RELATED"/>
    <property type="match status" value="1"/>
</dbReference>
<comment type="similarity">
    <text evidence="1">Belongs to the YciI family.</text>
</comment>
<dbReference type="EMBL" id="BSVB01000001">
    <property type="protein sequence ID" value="GMA96720.1"/>
    <property type="molecule type" value="Genomic_DNA"/>
</dbReference>